<accession>A0ABD0R0T0</accession>
<feature type="region of interest" description="Disordered" evidence="1">
    <location>
        <begin position="18"/>
        <end position="43"/>
    </location>
</feature>
<sequence>AGLAAACHEVHDGKTLFTASQETRFDSGGETEQEAANKSTGNDDVFLHKFSGLKNKE</sequence>
<keyword evidence="3" id="KW-1185">Reference proteome</keyword>
<gene>
    <name evidence="2" type="ORF">M9458_014591</name>
</gene>
<evidence type="ECO:0000313" key="3">
    <source>
        <dbReference type="Proteomes" id="UP001529510"/>
    </source>
</evidence>
<reference evidence="2 3" key="1">
    <citation type="submission" date="2024-05" db="EMBL/GenBank/DDBJ databases">
        <title>Genome sequencing and assembly of Indian major carp, Cirrhinus mrigala (Hamilton, 1822).</title>
        <authorList>
            <person name="Mohindra V."/>
            <person name="Chowdhury L.M."/>
            <person name="Lal K."/>
            <person name="Jena J.K."/>
        </authorList>
    </citation>
    <scope>NUCLEOTIDE SEQUENCE [LARGE SCALE GENOMIC DNA]</scope>
    <source>
        <strain evidence="2">CM1030</strain>
        <tissue evidence="2">Blood</tissue>
    </source>
</reference>
<dbReference type="Proteomes" id="UP001529510">
    <property type="component" value="Unassembled WGS sequence"/>
</dbReference>
<feature type="non-terminal residue" evidence="2">
    <location>
        <position position="1"/>
    </location>
</feature>
<organism evidence="2 3">
    <name type="scientific">Cirrhinus mrigala</name>
    <name type="common">Mrigala</name>
    <dbReference type="NCBI Taxonomy" id="683832"/>
    <lineage>
        <taxon>Eukaryota</taxon>
        <taxon>Metazoa</taxon>
        <taxon>Chordata</taxon>
        <taxon>Craniata</taxon>
        <taxon>Vertebrata</taxon>
        <taxon>Euteleostomi</taxon>
        <taxon>Actinopterygii</taxon>
        <taxon>Neopterygii</taxon>
        <taxon>Teleostei</taxon>
        <taxon>Ostariophysi</taxon>
        <taxon>Cypriniformes</taxon>
        <taxon>Cyprinidae</taxon>
        <taxon>Labeoninae</taxon>
        <taxon>Labeonini</taxon>
        <taxon>Cirrhinus</taxon>
    </lineage>
</organism>
<protein>
    <submittedName>
        <fullName evidence="2">Uncharacterized protein</fullName>
    </submittedName>
</protein>
<name>A0ABD0R0T0_CIRMR</name>
<evidence type="ECO:0000256" key="1">
    <source>
        <dbReference type="SAM" id="MobiDB-lite"/>
    </source>
</evidence>
<dbReference type="AlphaFoldDB" id="A0ABD0R0T0"/>
<evidence type="ECO:0000313" key="2">
    <source>
        <dbReference type="EMBL" id="KAL0191893.1"/>
    </source>
</evidence>
<comment type="caution">
    <text evidence="2">The sequence shown here is derived from an EMBL/GenBank/DDBJ whole genome shotgun (WGS) entry which is preliminary data.</text>
</comment>
<dbReference type="EMBL" id="JAMKFB020000006">
    <property type="protein sequence ID" value="KAL0191893.1"/>
    <property type="molecule type" value="Genomic_DNA"/>
</dbReference>
<proteinExistence type="predicted"/>
<feature type="non-terminal residue" evidence="2">
    <location>
        <position position="57"/>
    </location>
</feature>